<dbReference type="SUPFAM" id="SSF51735">
    <property type="entry name" value="NAD(P)-binding Rossmann-fold domains"/>
    <property type="match status" value="1"/>
</dbReference>
<dbReference type="RefSeq" id="WP_015924550.1">
    <property type="nucleotide sequence ID" value="NC_011898.1"/>
</dbReference>
<dbReference type="OrthoDB" id="9803333at2"/>
<dbReference type="PANTHER" id="PTHR45458:SF1">
    <property type="entry name" value="SHORT CHAIN DEHYDROGENASE"/>
    <property type="match status" value="1"/>
</dbReference>
<dbReference type="PANTHER" id="PTHR45458">
    <property type="entry name" value="SHORT-CHAIN DEHYDROGENASE/REDUCTASE SDR"/>
    <property type="match status" value="1"/>
</dbReference>
<dbReference type="InterPro" id="IPR036291">
    <property type="entry name" value="NAD(P)-bd_dom_sf"/>
</dbReference>
<name>B8I9D4_RUMCH</name>
<accession>B8I9D4</accession>
<evidence type="ECO:0000313" key="1">
    <source>
        <dbReference type="EMBL" id="ACL75394.1"/>
    </source>
</evidence>
<dbReference type="EMBL" id="CP001348">
    <property type="protein sequence ID" value="ACL75394.1"/>
    <property type="molecule type" value="Genomic_DNA"/>
</dbReference>
<evidence type="ECO:0000313" key="2">
    <source>
        <dbReference type="Proteomes" id="UP000001349"/>
    </source>
</evidence>
<dbReference type="GO" id="GO:0016616">
    <property type="term" value="F:oxidoreductase activity, acting on the CH-OH group of donors, NAD or NADP as acceptor"/>
    <property type="evidence" value="ECO:0007669"/>
    <property type="project" value="TreeGrafter"/>
</dbReference>
<proteinExistence type="predicted"/>
<dbReference type="InterPro" id="IPR052184">
    <property type="entry name" value="SDR_enzymes"/>
</dbReference>
<dbReference type="Gene3D" id="3.40.50.720">
    <property type="entry name" value="NAD(P)-binding Rossmann-like Domain"/>
    <property type="match status" value="1"/>
</dbReference>
<dbReference type="Pfam" id="PF00106">
    <property type="entry name" value="adh_short"/>
    <property type="match status" value="1"/>
</dbReference>
<dbReference type="AlphaFoldDB" id="B8I9D4"/>
<dbReference type="InterPro" id="IPR002347">
    <property type="entry name" value="SDR_fam"/>
</dbReference>
<sequence length="234" mass="25950" precursor="true">MKKVLITGVSGGLGTCLANDFIKKNYYVYGYDKTYNEKISVLETDYPNQFKFFNTDVSLDSAVEETAKKIKQNSDTLDILINAAAILPTNSANILEDFEISQSLEVFSTNSLGPLRVVKSLLPLIRKGEDKLIINISSEAGSLATHCNYVNRYDYCMSKAALNMQSVILQRYLKPDGIKVLAVHPGWVRTEMGGLDAPILPSESAAGIVTLAEKYIHKTGEGIFFDYDGNTREW</sequence>
<dbReference type="STRING" id="394503.Ccel_1032"/>
<dbReference type="HOGENOM" id="CLU_010194_9_1_9"/>
<dbReference type="PRINTS" id="PR00081">
    <property type="entry name" value="GDHRDH"/>
</dbReference>
<dbReference type="Proteomes" id="UP000001349">
    <property type="component" value="Chromosome"/>
</dbReference>
<organism evidence="1 2">
    <name type="scientific">Ruminiclostridium cellulolyticum (strain ATCC 35319 / DSM 5812 / JCM 6584 / H10)</name>
    <name type="common">Clostridium cellulolyticum</name>
    <dbReference type="NCBI Taxonomy" id="394503"/>
    <lineage>
        <taxon>Bacteria</taxon>
        <taxon>Bacillati</taxon>
        <taxon>Bacillota</taxon>
        <taxon>Clostridia</taxon>
        <taxon>Eubacteriales</taxon>
        <taxon>Oscillospiraceae</taxon>
        <taxon>Ruminiclostridium</taxon>
    </lineage>
</organism>
<keyword evidence="2" id="KW-1185">Reference proteome</keyword>
<protein>
    <submittedName>
        <fullName evidence="1">Short-chain dehydrogenase/reductase SDR</fullName>
    </submittedName>
</protein>
<dbReference type="eggNOG" id="COG1028">
    <property type="taxonomic scope" value="Bacteria"/>
</dbReference>
<gene>
    <name evidence="1" type="ordered locus">Ccel_1032</name>
</gene>
<dbReference type="KEGG" id="cce:Ccel_1032"/>
<reference evidence="1 2" key="1">
    <citation type="submission" date="2009-01" db="EMBL/GenBank/DDBJ databases">
        <title>Complete sequence of Clostridium cellulolyticum H10.</title>
        <authorList>
            <consortium name="US DOE Joint Genome Institute"/>
            <person name="Lucas S."/>
            <person name="Copeland A."/>
            <person name="Lapidus A."/>
            <person name="Glavina del Rio T."/>
            <person name="Dalin E."/>
            <person name="Tice H."/>
            <person name="Bruce D."/>
            <person name="Goodwin L."/>
            <person name="Pitluck S."/>
            <person name="Chertkov O."/>
            <person name="Saunders E."/>
            <person name="Brettin T."/>
            <person name="Detter J.C."/>
            <person name="Han C."/>
            <person name="Larimer F."/>
            <person name="Land M."/>
            <person name="Hauser L."/>
            <person name="Kyrpides N."/>
            <person name="Ivanova N."/>
            <person name="Zhou J."/>
            <person name="Richardson P."/>
        </authorList>
    </citation>
    <scope>NUCLEOTIDE SEQUENCE [LARGE SCALE GENOMIC DNA]</scope>
    <source>
        <strain evidence="2">ATCC 35319 / DSM 5812 / JCM 6584 / H10</strain>
    </source>
</reference>